<name>A0ACA9SDS4_9GLOM</name>
<dbReference type="EMBL" id="CAJVQC010114934">
    <property type="protein sequence ID" value="CAG8836510.1"/>
    <property type="molecule type" value="Genomic_DNA"/>
</dbReference>
<keyword evidence="2" id="KW-1185">Reference proteome</keyword>
<accession>A0ACA9SDS4</accession>
<sequence length="53" mass="6269">IEDILALFPSQNPYQIVCQYYDDDDDYDGRIEKSIFTADEEKHALLKQETEKN</sequence>
<gene>
    <name evidence="1" type="ORF">RPERSI_LOCUS29959</name>
</gene>
<comment type="caution">
    <text evidence="1">The sequence shown here is derived from an EMBL/GenBank/DDBJ whole genome shotgun (WGS) entry which is preliminary data.</text>
</comment>
<evidence type="ECO:0000313" key="1">
    <source>
        <dbReference type="EMBL" id="CAG8836510.1"/>
    </source>
</evidence>
<feature type="non-terminal residue" evidence="1">
    <location>
        <position position="1"/>
    </location>
</feature>
<proteinExistence type="predicted"/>
<organism evidence="1 2">
    <name type="scientific">Racocetra persica</name>
    <dbReference type="NCBI Taxonomy" id="160502"/>
    <lineage>
        <taxon>Eukaryota</taxon>
        <taxon>Fungi</taxon>
        <taxon>Fungi incertae sedis</taxon>
        <taxon>Mucoromycota</taxon>
        <taxon>Glomeromycotina</taxon>
        <taxon>Glomeromycetes</taxon>
        <taxon>Diversisporales</taxon>
        <taxon>Gigasporaceae</taxon>
        <taxon>Racocetra</taxon>
    </lineage>
</organism>
<evidence type="ECO:0000313" key="2">
    <source>
        <dbReference type="Proteomes" id="UP000789920"/>
    </source>
</evidence>
<dbReference type="Proteomes" id="UP000789920">
    <property type="component" value="Unassembled WGS sequence"/>
</dbReference>
<reference evidence="1" key="1">
    <citation type="submission" date="2021-06" db="EMBL/GenBank/DDBJ databases">
        <authorList>
            <person name="Kallberg Y."/>
            <person name="Tangrot J."/>
            <person name="Rosling A."/>
        </authorList>
    </citation>
    <scope>NUCLEOTIDE SEQUENCE</scope>
    <source>
        <strain evidence="1">MA461A</strain>
    </source>
</reference>
<protein>
    <submittedName>
        <fullName evidence="1">6187_t:CDS:1</fullName>
    </submittedName>
</protein>